<dbReference type="EMBL" id="JBHTON010000057">
    <property type="protein sequence ID" value="MFD1486323.1"/>
    <property type="molecule type" value="Genomic_DNA"/>
</dbReference>
<gene>
    <name evidence="7" type="ORF">ACFQ5J_13910</name>
</gene>
<sequence>MAELSTRQKQVVKALVNAEVPLTAKALANSHNVSVRTMRYDLNTIRDWLGEHAASLASQPHKGIWITADTKQRQQLRLAVDDVQAASYLQPTARMTVLFLALVQTNEFMTMQQLQSCVDVSPTTLKNDLKKLRQYLAEQHLTLISKNYYGFKVAGDEVALRHLMAQILFAELSRKTLPAAIADALAQKRLPKQGVLLTRDTTLNHLFNTVLAQAIDLIVVHEQAPELEQLMTLLIRLTIAISRQSINKPLNSYQQLRPEEVAESFAGYLIARTYAYFELPLLSDDYHYILGTQLERADSQNMVATVRQMIAQISAQTQIDFTLDSQLQENLYLHLTNHRAGDEQLQSYNPFTDDIKAEYPELFAAIKRTSRQLLVDTPITDAFVSFVALHFMVSLQRRPQSTQNVRIAYVCATGLGITNLIQQRLAESISNIEIVGFAGLDTARQLIQKEAPDLVVSIFPLKGVKVPVVEVQPLPTPADIATIKAIVAKLLKLSPDALQPQAQPAPAQPQADLAGQVQQTVLKMFSIYSDLQAILPQKIAPDYADAFIMHVFLAVHRIMFNQQYQGVVANDPPKLVRQIESVFSRYGLAINRAECHAIIEYLNLTQTTEGGGMNARNH</sequence>
<keyword evidence="3" id="KW-0010">Activator</keyword>
<dbReference type="SUPFAM" id="SSF63520">
    <property type="entry name" value="PTS-regulatory domain, PRD"/>
    <property type="match status" value="1"/>
</dbReference>
<dbReference type="InterPro" id="IPR011608">
    <property type="entry name" value="PRD"/>
</dbReference>
<evidence type="ECO:0000256" key="1">
    <source>
        <dbReference type="ARBA" id="ARBA00022737"/>
    </source>
</evidence>
<dbReference type="Pfam" id="PF05043">
    <property type="entry name" value="Mga"/>
    <property type="match status" value="1"/>
</dbReference>
<protein>
    <submittedName>
        <fullName evidence="7">BglG family transcription antiterminator</fullName>
    </submittedName>
</protein>
<feature type="domain" description="PTS EIIB type-2" evidence="5">
    <location>
        <begin position="405"/>
        <end position="495"/>
    </location>
</feature>
<organism evidence="7 8">
    <name type="scientific">Lacticaseibacillus baoqingensis</name>
    <dbReference type="NCBI Taxonomy" id="2486013"/>
    <lineage>
        <taxon>Bacteria</taxon>
        <taxon>Bacillati</taxon>
        <taxon>Bacillota</taxon>
        <taxon>Bacilli</taxon>
        <taxon>Lactobacillales</taxon>
        <taxon>Lactobacillaceae</taxon>
        <taxon>Lacticaseibacillus</taxon>
    </lineage>
</organism>
<keyword evidence="4" id="KW-0804">Transcription</keyword>
<evidence type="ECO:0000313" key="7">
    <source>
        <dbReference type="EMBL" id="MFD1486323.1"/>
    </source>
</evidence>
<name>A0ABW4EBC8_9LACO</name>
<evidence type="ECO:0000259" key="6">
    <source>
        <dbReference type="PROSITE" id="PS51372"/>
    </source>
</evidence>
<dbReference type="InterPro" id="IPR036634">
    <property type="entry name" value="PRD_sf"/>
</dbReference>
<dbReference type="InterPro" id="IPR007737">
    <property type="entry name" value="Mga_HTH"/>
</dbReference>
<dbReference type="PROSITE" id="PS51372">
    <property type="entry name" value="PRD_2"/>
    <property type="match status" value="1"/>
</dbReference>
<dbReference type="Pfam" id="PF00874">
    <property type="entry name" value="PRD"/>
    <property type="match status" value="1"/>
</dbReference>
<evidence type="ECO:0000256" key="4">
    <source>
        <dbReference type="ARBA" id="ARBA00023163"/>
    </source>
</evidence>
<dbReference type="Proteomes" id="UP001597252">
    <property type="component" value="Unassembled WGS sequence"/>
</dbReference>
<dbReference type="InterPro" id="IPR050661">
    <property type="entry name" value="BglG_antiterminators"/>
</dbReference>
<dbReference type="PROSITE" id="PS51099">
    <property type="entry name" value="PTS_EIIB_TYPE_2"/>
    <property type="match status" value="1"/>
</dbReference>
<dbReference type="Gene3D" id="3.40.50.2300">
    <property type="match status" value="1"/>
</dbReference>
<evidence type="ECO:0000259" key="5">
    <source>
        <dbReference type="PROSITE" id="PS51099"/>
    </source>
</evidence>
<keyword evidence="8" id="KW-1185">Reference proteome</keyword>
<dbReference type="InterPro" id="IPR036388">
    <property type="entry name" value="WH-like_DNA-bd_sf"/>
</dbReference>
<dbReference type="RefSeq" id="WP_125753952.1">
    <property type="nucleotide sequence ID" value="NZ_JBHTON010000057.1"/>
</dbReference>
<dbReference type="PANTHER" id="PTHR30185:SF18">
    <property type="entry name" value="TRANSCRIPTIONAL REGULATOR MTLR"/>
    <property type="match status" value="1"/>
</dbReference>
<dbReference type="Gene3D" id="1.10.10.10">
    <property type="entry name" value="Winged helix-like DNA-binding domain superfamily/Winged helix DNA-binding domain"/>
    <property type="match status" value="1"/>
</dbReference>
<keyword evidence="1" id="KW-0677">Repeat</keyword>
<evidence type="ECO:0000256" key="2">
    <source>
        <dbReference type="ARBA" id="ARBA00023015"/>
    </source>
</evidence>
<evidence type="ECO:0000256" key="3">
    <source>
        <dbReference type="ARBA" id="ARBA00023159"/>
    </source>
</evidence>
<feature type="domain" description="PRD" evidence="6">
    <location>
        <begin position="297"/>
        <end position="401"/>
    </location>
</feature>
<proteinExistence type="predicted"/>
<reference evidence="8" key="1">
    <citation type="journal article" date="2019" name="Int. J. Syst. Evol. Microbiol.">
        <title>The Global Catalogue of Microorganisms (GCM) 10K type strain sequencing project: providing services to taxonomists for standard genome sequencing and annotation.</title>
        <authorList>
            <consortium name="The Broad Institute Genomics Platform"/>
            <consortium name="The Broad Institute Genome Sequencing Center for Infectious Disease"/>
            <person name="Wu L."/>
            <person name="Ma J."/>
        </authorList>
    </citation>
    <scope>NUCLEOTIDE SEQUENCE [LARGE SCALE GENOMIC DNA]</scope>
    <source>
        <strain evidence="8">CCM 8903</strain>
    </source>
</reference>
<keyword evidence="2" id="KW-0805">Transcription regulation</keyword>
<dbReference type="InterPro" id="IPR013011">
    <property type="entry name" value="PTS_EIIB_2"/>
</dbReference>
<accession>A0ABW4EBC8</accession>
<comment type="caution">
    <text evidence="7">The sequence shown here is derived from an EMBL/GenBank/DDBJ whole genome shotgun (WGS) entry which is preliminary data.</text>
</comment>
<dbReference type="PANTHER" id="PTHR30185">
    <property type="entry name" value="CRYPTIC BETA-GLUCOSIDE BGL OPERON ANTITERMINATOR"/>
    <property type="match status" value="1"/>
</dbReference>
<dbReference type="CDD" id="cd05568">
    <property type="entry name" value="PTS_IIB_bgl_like"/>
    <property type="match status" value="1"/>
</dbReference>
<dbReference type="Gene3D" id="1.10.1790.10">
    <property type="entry name" value="PRD domain"/>
    <property type="match status" value="1"/>
</dbReference>
<evidence type="ECO:0000313" key="8">
    <source>
        <dbReference type="Proteomes" id="UP001597252"/>
    </source>
</evidence>